<evidence type="ECO:0000256" key="5">
    <source>
        <dbReference type="ARBA" id="ARBA00022692"/>
    </source>
</evidence>
<feature type="transmembrane region" description="Helical" evidence="8">
    <location>
        <begin position="34"/>
        <end position="52"/>
    </location>
</feature>
<evidence type="ECO:0000256" key="1">
    <source>
        <dbReference type="ARBA" id="ARBA00004651"/>
    </source>
</evidence>
<organism evidence="9 10">
    <name type="scientific">Mucilaginibacter lutimaris</name>
    <dbReference type="NCBI Taxonomy" id="931629"/>
    <lineage>
        <taxon>Bacteria</taxon>
        <taxon>Pseudomonadati</taxon>
        <taxon>Bacteroidota</taxon>
        <taxon>Sphingobacteriia</taxon>
        <taxon>Sphingobacteriales</taxon>
        <taxon>Sphingobacteriaceae</taxon>
        <taxon>Mucilaginibacter</taxon>
    </lineage>
</organism>
<dbReference type="PANTHER" id="PTHR21716:SF53">
    <property type="entry name" value="PERMEASE PERM-RELATED"/>
    <property type="match status" value="1"/>
</dbReference>
<comment type="caution">
    <text evidence="9">The sequence shown here is derived from an EMBL/GenBank/DDBJ whole genome shotgun (WGS) entry which is preliminary data.</text>
</comment>
<reference evidence="10" key="1">
    <citation type="journal article" date="2019" name="Int. J. Syst. Evol. Microbiol.">
        <title>The Global Catalogue of Microorganisms (GCM) 10K type strain sequencing project: providing services to taxonomists for standard genome sequencing and annotation.</title>
        <authorList>
            <consortium name="The Broad Institute Genomics Platform"/>
            <consortium name="The Broad Institute Genome Sequencing Center for Infectious Disease"/>
            <person name="Wu L."/>
            <person name="Ma J."/>
        </authorList>
    </citation>
    <scope>NUCLEOTIDE SEQUENCE [LARGE SCALE GENOMIC DNA]</scope>
    <source>
        <strain evidence="10">CCUG 60742</strain>
    </source>
</reference>
<evidence type="ECO:0000313" key="10">
    <source>
        <dbReference type="Proteomes" id="UP001597073"/>
    </source>
</evidence>
<dbReference type="PANTHER" id="PTHR21716">
    <property type="entry name" value="TRANSMEMBRANE PROTEIN"/>
    <property type="match status" value="1"/>
</dbReference>
<evidence type="ECO:0000256" key="8">
    <source>
        <dbReference type="SAM" id="Phobius"/>
    </source>
</evidence>
<dbReference type="InterPro" id="IPR002549">
    <property type="entry name" value="AI-2E-like"/>
</dbReference>
<accession>A0ABW2ZD14</accession>
<feature type="transmembrane region" description="Helical" evidence="8">
    <location>
        <begin position="64"/>
        <end position="84"/>
    </location>
</feature>
<feature type="transmembrane region" description="Helical" evidence="8">
    <location>
        <begin position="200"/>
        <end position="222"/>
    </location>
</feature>
<feature type="transmembrane region" description="Helical" evidence="8">
    <location>
        <begin position="267"/>
        <end position="285"/>
    </location>
</feature>
<keyword evidence="10" id="KW-1185">Reference proteome</keyword>
<evidence type="ECO:0000313" key="9">
    <source>
        <dbReference type="EMBL" id="MFD0764070.1"/>
    </source>
</evidence>
<keyword evidence="4" id="KW-1003">Cell membrane</keyword>
<feature type="transmembrane region" description="Helical" evidence="8">
    <location>
        <begin position="228"/>
        <end position="255"/>
    </location>
</feature>
<evidence type="ECO:0000256" key="4">
    <source>
        <dbReference type="ARBA" id="ARBA00022475"/>
    </source>
</evidence>
<evidence type="ECO:0000256" key="2">
    <source>
        <dbReference type="ARBA" id="ARBA00009773"/>
    </source>
</evidence>
<dbReference type="Proteomes" id="UP001597073">
    <property type="component" value="Unassembled WGS sequence"/>
</dbReference>
<keyword evidence="3" id="KW-0813">Transport</keyword>
<name>A0ABW2ZD14_9SPHI</name>
<dbReference type="RefSeq" id="WP_377138902.1">
    <property type="nucleotide sequence ID" value="NZ_JBHTIA010000003.1"/>
</dbReference>
<evidence type="ECO:0000256" key="6">
    <source>
        <dbReference type="ARBA" id="ARBA00022989"/>
    </source>
</evidence>
<feature type="transmembrane region" description="Helical" evidence="8">
    <location>
        <begin position="297"/>
        <end position="330"/>
    </location>
</feature>
<dbReference type="Pfam" id="PF01594">
    <property type="entry name" value="AI-2E_transport"/>
    <property type="match status" value="1"/>
</dbReference>
<gene>
    <name evidence="9" type="ORF">ACFQZI_04360</name>
</gene>
<protein>
    <submittedName>
        <fullName evidence="9">AI-2E family transporter</fullName>
    </submittedName>
</protein>
<evidence type="ECO:0000256" key="7">
    <source>
        <dbReference type="ARBA" id="ARBA00023136"/>
    </source>
</evidence>
<keyword evidence="5 8" id="KW-0812">Transmembrane</keyword>
<keyword evidence="7 8" id="KW-0472">Membrane</keyword>
<proteinExistence type="inferred from homology"/>
<dbReference type="EMBL" id="JBHTIA010000003">
    <property type="protein sequence ID" value="MFD0764070.1"/>
    <property type="molecule type" value="Genomic_DNA"/>
</dbReference>
<comment type="similarity">
    <text evidence="2">Belongs to the autoinducer-2 exporter (AI-2E) (TC 2.A.86) family.</text>
</comment>
<evidence type="ECO:0000256" key="3">
    <source>
        <dbReference type="ARBA" id="ARBA00022448"/>
    </source>
</evidence>
<comment type="subcellular location">
    <subcellularLocation>
        <location evidence="1">Cell membrane</location>
        <topology evidence="1">Multi-pass membrane protein</topology>
    </subcellularLocation>
</comment>
<sequence>MYIKIKDQPFYIQSTAVLFGLVLLVYVMIQLADILVPLAFAAFLAILLNPLVNRLEKYRVPKIISIGIAILVMIIAVATVFYFLSTQIVQFGDSLPMLQKKFQSITADLKTWIQQTFGVEVSKQEKMLKDALNNSQAVVGKTVNGLLGTLAIIFLLPVYIFLMLLYKTLILNFLYEVFSEENSKKVSDVLAETKGAIQSYIVGLLIEMIIVAAMNSAALILLGVKYGILIGCIGAILNLIPYLGGIIAIALPVLMATVTKDGYSTQLGVIIAYIVIQFIDNNILVPRIVSSKVQINALMSIIVVLLGNALWGVSGMFLSIPFVAVLKIVFDRIDDLKPWGKLLGDNIPTHHMGEMWRNRNKRKAVLPQQEKQKIEKAGG</sequence>
<feature type="transmembrane region" description="Helical" evidence="8">
    <location>
        <begin position="9"/>
        <end position="28"/>
    </location>
</feature>
<keyword evidence="6 8" id="KW-1133">Transmembrane helix</keyword>
<feature type="transmembrane region" description="Helical" evidence="8">
    <location>
        <begin position="145"/>
        <end position="166"/>
    </location>
</feature>